<keyword evidence="2" id="KW-0808">Transferase</keyword>
<evidence type="ECO:0000313" key="2">
    <source>
        <dbReference type="EMBL" id="PXX79006.1"/>
    </source>
</evidence>
<evidence type="ECO:0000259" key="1">
    <source>
        <dbReference type="Pfam" id="PF01636"/>
    </source>
</evidence>
<gene>
    <name evidence="2" type="ORF">DES51_106125</name>
</gene>
<name>A0A318KTJ7_9FIRM</name>
<dbReference type="EMBL" id="QJKH01000006">
    <property type="protein sequence ID" value="PXX79006.1"/>
    <property type="molecule type" value="Genomic_DNA"/>
</dbReference>
<dbReference type="RefSeq" id="WP_022937495.1">
    <property type="nucleotide sequence ID" value="NZ_CABKRQ010000003.1"/>
</dbReference>
<dbReference type="PANTHER" id="PTHR22603">
    <property type="entry name" value="CHOLINE/ETHANOALAMINE KINASE"/>
    <property type="match status" value="1"/>
</dbReference>
<dbReference type="GO" id="GO:0005737">
    <property type="term" value="C:cytoplasm"/>
    <property type="evidence" value="ECO:0007669"/>
    <property type="project" value="TreeGrafter"/>
</dbReference>
<dbReference type="SUPFAM" id="SSF56112">
    <property type="entry name" value="Protein kinase-like (PK-like)"/>
    <property type="match status" value="1"/>
</dbReference>
<dbReference type="Gene3D" id="3.90.1200.10">
    <property type="match status" value="1"/>
</dbReference>
<dbReference type="InterPro" id="IPR011009">
    <property type="entry name" value="Kinase-like_dom_sf"/>
</dbReference>
<dbReference type="OrthoDB" id="9803871at2"/>
<sequence length="277" mass="32888">MKLKNTIEQILGELVRFERYEKGLTNHNYYAETKNQAYIVRVPRADNEQVVSRSHETAALRAIQNLDFDVPTIYYDEKSGIKITEFIPDCQEYEPCTAQDKIEQVGRLLRKFHQADLHCPYAFDPYERYLQYKAHVQKPIYDLTCYEARMREIASQNQHQVLCHNDLVSGNLLFSKDRLYLIDYEYAAMNDPLFDVISFLSENQIFDEELRQRFYLAYFNAAPDILLLNQLKEWEIFEDVLWCTWAMMMAESRHEQVYLDIAKDKYQALRALVANKS</sequence>
<proteinExistence type="predicted"/>
<dbReference type="AlphaFoldDB" id="A0A318KTJ7"/>
<dbReference type="Gene3D" id="3.30.200.20">
    <property type="entry name" value="Phosphorylase Kinase, domain 1"/>
    <property type="match status" value="1"/>
</dbReference>
<dbReference type="PANTHER" id="PTHR22603:SF66">
    <property type="entry name" value="ETHANOLAMINE KINASE"/>
    <property type="match status" value="1"/>
</dbReference>
<organism evidence="2 3">
    <name type="scientific">Dielma fastidiosa</name>
    <dbReference type="NCBI Taxonomy" id="1034346"/>
    <lineage>
        <taxon>Bacteria</taxon>
        <taxon>Bacillati</taxon>
        <taxon>Bacillota</taxon>
        <taxon>Erysipelotrichia</taxon>
        <taxon>Erysipelotrichales</taxon>
        <taxon>Erysipelotrichaceae</taxon>
        <taxon>Dielma</taxon>
    </lineage>
</organism>
<reference evidence="2 3" key="1">
    <citation type="submission" date="2018-05" db="EMBL/GenBank/DDBJ databases">
        <title>Genomic Encyclopedia of Type Strains, Phase IV (KMG-IV): sequencing the most valuable type-strain genomes for metagenomic binning, comparative biology and taxonomic classification.</title>
        <authorList>
            <person name="Goeker M."/>
        </authorList>
    </citation>
    <scope>NUCLEOTIDE SEQUENCE [LARGE SCALE GENOMIC DNA]</scope>
    <source>
        <strain evidence="2 3">JC118</strain>
    </source>
</reference>
<feature type="domain" description="Aminoglycoside phosphotransferase" evidence="1">
    <location>
        <begin position="18"/>
        <end position="222"/>
    </location>
</feature>
<dbReference type="Proteomes" id="UP000247612">
    <property type="component" value="Unassembled WGS sequence"/>
</dbReference>
<dbReference type="InterPro" id="IPR002575">
    <property type="entry name" value="Aminoglycoside_PTrfase"/>
</dbReference>
<dbReference type="GO" id="GO:0004305">
    <property type="term" value="F:ethanolamine kinase activity"/>
    <property type="evidence" value="ECO:0007669"/>
    <property type="project" value="TreeGrafter"/>
</dbReference>
<dbReference type="CDD" id="cd05151">
    <property type="entry name" value="ChoK-like"/>
    <property type="match status" value="1"/>
</dbReference>
<protein>
    <submittedName>
        <fullName evidence="2">Thiamine kinase-like enzyme</fullName>
    </submittedName>
</protein>
<dbReference type="GO" id="GO:0006646">
    <property type="term" value="P:phosphatidylethanolamine biosynthetic process"/>
    <property type="evidence" value="ECO:0007669"/>
    <property type="project" value="TreeGrafter"/>
</dbReference>
<comment type="caution">
    <text evidence="2">The sequence shown here is derived from an EMBL/GenBank/DDBJ whole genome shotgun (WGS) entry which is preliminary data.</text>
</comment>
<keyword evidence="2" id="KW-0418">Kinase</keyword>
<dbReference type="STRING" id="1034346.GCA_000313565_01179"/>
<accession>A0A318KTJ7</accession>
<dbReference type="Pfam" id="PF01636">
    <property type="entry name" value="APH"/>
    <property type="match status" value="1"/>
</dbReference>
<evidence type="ECO:0000313" key="3">
    <source>
        <dbReference type="Proteomes" id="UP000247612"/>
    </source>
</evidence>
<keyword evidence="3" id="KW-1185">Reference proteome</keyword>